<name>W4JVK0_HETIT</name>
<dbReference type="RefSeq" id="XP_009550651.1">
    <property type="nucleotide sequence ID" value="XM_009552356.1"/>
</dbReference>
<evidence type="ECO:0000313" key="1">
    <source>
        <dbReference type="EMBL" id="ETW77105.1"/>
    </source>
</evidence>
<reference evidence="1 2" key="1">
    <citation type="journal article" date="2012" name="New Phytol.">
        <title>Insight into trade-off between wood decay and parasitism from the genome of a fungal forest pathogen.</title>
        <authorList>
            <person name="Olson A."/>
            <person name="Aerts A."/>
            <person name="Asiegbu F."/>
            <person name="Belbahri L."/>
            <person name="Bouzid O."/>
            <person name="Broberg A."/>
            <person name="Canback B."/>
            <person name="Coutinho P.M."/>
            <person name="Cullen D."/>
            <person name="Dalman K."/>
            <person name="Deflorio G."/>
            <person name="van Diepen L.T."/>
            <person name="Dunand C."/>
            <person name="Duplessis S."/>
            <person name="Durling M."/>
            <person name="Gonthier P."/>
            <person name="Grimwood J."/>
            <person name="Fossdal C.G."/>
            <person name="Hansson D."/>
            <person name="Henrissat B."/>
            <person name="Hietala A."/>
            <person name="Himmelstrand K."/>
            <person name="Hoffmeister D."/>
            <person name="Hogberg N."/>
            <person name="James T.Y."/>
            <person name="Karlsson M."/>
            <person name="Kohler A."/>
            <person name="Kues U."/>
            <person name="Lee Y.H."/>
            <person name="Lin Y.C."/>
            <person name="Lind M."/>
            <person name="Lindquist E."/>
            <person name="Lombard V."/>
            <person name="Lucas S."/>
            <person name="Lunden K."/>
            <person name="Morin E."/>
            <person name="Murat C."/>
            <person name="Park J."/>
            <person name="Raffaello T."/>
            <person name="Rouze P."/>
            <person name="Salamov A."/>
            <person name="Schmutz J."/>
            <person name="Solheim H."/>
            <person name="Stahlberg J."/>
            <person name="Velez H."/>
            <person name="de Vries R.P."/>
            <person name="Wiebenga A."/>
            <person name="Woodward S."/>
            <person name="Yakovlev I."/>
            <person name="Garbelotto M."/>
            <person name="Martin F."/>
            <person name="Grigoriev I.V."/>
            <person name="Stenlid J."/>
        </authorList>
    </citation>
    <scope>NUCLEOTIDE SEQUENCE [LARGE SCALE GENOMIC DNA]</scope>
    <source>
        <strain evidence="1 2">TC 32-1</strain>
    </source>
</reference>
<accession>W4JVK0</accession>
<dbReference type="GeneID" id="20668504"/>
<dbReference type="InParanoid" id="W4JVK0"/>
<sequence length="80" mass="9211">MIQQIVHGAHRTLQYILLSSYPLVCRVPFFLLSRAEAYRHLHLNCQSVLIMLTALRSALKTAHLLRKLYHITHGMSRTTG</sequence>
<organism evidence="1 2">
    <name type="scientific">Heterobasidion irregulare (strain TC 32-1)</name>
    <dbReference type="NCBI Taxonomy" id="747525"/>
    <lineage>
        <taxon>Eukaryota</taxon>
        <taxon>Fungi</taxon>
        <taxon>Dikarya</taxon>
        <taxon>Basidiomycota</taxon>
        <taxon>Agaricomycotina</taxon>
        <taxon>Agaricomycetes</taxon>
        <taxon>Russulales</taxon>
        <taxon>Bondarzewiaceae</taxon>
        <taxon>Heterobasidion</taxon>
        <taxon>Heterobasidion annosum species complex</taxon>
    </lineage>
</organism>
<keyword evidence="2" id="KW-1185">Reference proteome</keyword>
<dbReference type="Proteomes" id="UP000030671">
    <property type="component" value="Unassembled WGS sequence"/>
</dbReference>
<dbReference type="HOGENOM" id="CLU_2590064_0_0_1"/>
<dbReference type="EMBL" id="KI925463">
    <property type="protein sequence ID" value="ETW77105.1"/>
    <property type="molecule type" value="Genomic_DNA"/>
</dbReference>
<dbReference type="AlphaFoldDB" id="W4JVK0"/>
<protein>
    <submittedName>
        <fullName evidence="1">Uncharacterized protein</fullName>
    </submittedName>
</protein>
<evidence type="ECO:0000313" key="2">
    <source>
        <dbReference type="Proteomes" id="UP000030671"/>
    </source>
</evidence>
<dbReference type="KEGG" id="hir:HETIRDRAFT_174249"/>
<gene>
    <name evidence="1" type="ORF">HETIRDRAFT_174249</name>
</gene>
<proteinExistence type="predicted"/>